<evidence type="ECO:0000256" key="9">
    <source>
        <dbReference type="ARBA" id="ARBA00023128"/>
    </source>
</evidence>
<evidence type="ECO:0000313" key="14">
    <source>
        <dbReference type="Proteomes" id="UP000264820"/>
    </source>
</evidence>
<keyword evidence="7" id="KW-0249">Electron transport</keyword>
<dbReference type="Proteomes" id="UP000264820">
    <property type="component" value="Unplaced"/>
</dbReference>
<keyword evidence="10" id="KW-0472">Membrane</keyword>
<comment type="subcellular location">
    <subcellularLocation>
        <location evidence="1">Mitochondrion inner membrane</location>
        <topology evidence="1">Single-pass membrane protein</topology>
    </subcellularLocation>
</comment>
<dbReference type="PANTHER" id="PTHR35268:SF1">
    <property type="entry name" value="UBIQUINOL-CYTOCHROME-C REDUCTASE COMPLEX ASSEMBLY FACTOR 4"/>
    <property type="match status" value="1"/>
</dbReference>
<evidence type="ECO:0000256" key="11">
    <source>
        <dbReference type="ARBA" id="ARBA00034713"/>
    </source>
</evidence>
<dbReference type="PANTHER" id="PTHR35268">
    <property type="entry name" value="PROTEIN CCSMST1"/>
    <property type="match status" value="1"/>
</dbReference>
<evidence type="ECO:0000256" key="8">
    <source>
        <dbReference type="ARBA" id="ARBA00022989"/>
    </source>
</evidence>
<dbReference type="InterPro" id="IPR023248">
    <property type="entry name" value="UQCC4_vert"/>
</dbReference>
<reference evidence="13" key="1">
    <citation type="submission" date="2025-08" db="UniProtKB">
        <authorList>
            <consortium name="Ensembl"/>
        </authorList>
    </citation>
    <scope>IDENTIFICATION</scope>
</reference>
<accession>A0A3Q2Z1S9</accession>
<evidence type="ECO:0000256" key="2">
    <source>
        <dbReference type="ARBA" id="ARBA00022448"/>
    </source>
</evidence>
<comment type="similarity">
    <text evidence="11">Belongs to the UQCC4 family.</text>
</comment>
<reference evidence="13" key="2">
    <citation type="submission" date="2025-09" db="UniProtKB">
        <authorList>
            <consortium name="Ensembl"/>
        </authorList>
    </citation>
    <scope>IDENTIFICATION</scope>
</reference>
<protein>
    <submittedName>
        <fullName evidence="13">Ubiquinol-cytochrome c reductase complex assembly factor 4</fullName>
    </submittedName>
</protein>
<keyword evidence="3" id="KW-0679">Respiratory chain</keyword>
<keyword evidence="5" id="KW-0732">Signal</keyword>
<evidence type="ECO:0000313" key="13">
    <source>
        <dbReference type="Ensembl" id="ENSHCOP00000025392.1"/>
    </source>
</evidence>
<dbReference type="GO" id="GO:0005743">
    <property type="term" value="C:mitochondrial inner membrane"/>
    <property type="evidence" value="ECO:0007669"/>
    <property type="project" value="UniProtKB-SubCell"/>
</dbReference>
<evidence type="ECO:0000256" key="12">
    <source>
        <dbReference type="SAM" id="MobiDB-lite"/>
    </source>
</evidence>
<dbReference type="AlphaFoldDB" id="A0A3Q2Z1S9"/>
<keyword evidence="14" id="KW-1185">Reference proteome</keyword>
<keyword evidence="4" id="KW-0812">Transmembrane</keyword>
<dbReference type="PRINTS" id="PR02042">
    <property type="entry name" value="CCSMST1"/>
</dbReference>
<evidence type="ECO:0000256" key="10">
    <source>
        <dbReference type="ARBA" id="ARBA00023136"/>
    </source>
</evidence>
<keyword evidence="9" id="KW-0496">Mitochondrion</keyword>
<evidence type="ECO:0000256" key="6">
    <source>
        <dbReference type="ARBA" id="ARBA00022792"/>
    </source>
</evidence>
<organism evidence="13 14">
    <name type="scientific">Hippocampus comes</name>
    <name type="common">Tiger tail seahorse</name>
    <dbReference type="NCBI Taxonomy" id="109280"/>
    <lineage>
        <taxon>Eukaryota</taxon>
        <taxon>Metazoa</taxon>
        <taxon>Chordata</taxon>
        <taxon>Craniata</taxon>
        <taxon>Vertebrata</taxon>
        <taxon>Euteleostomi</taxon>
        <taxon>Actinopterygii</taxon>
        <taxon>Neopterygii</taxon>
        <taxon>Teleostei</taxon>
        <taxon>Neoteleostei</taxon>
        <taxon>Acanthomorphata</taxon>
        <taxon>Syngnathiaria</taxon>
        <taxon>Syngnathiformes</taxon>
        <taxon>Syngnathoidei</taxon>
        <taxon>Syngnathidae</taxon>
        <taxon>Hippocampus</taxon>
    </lineage>
</organism>
<dbReference type="Pfam" id="PF15013">
    <property type="entry name" value="CCSMST1"/>
    <property type="match status" value="1"/>
</dbReference>
<evidence type="ECO:0000256" key="4">
    <source>
        <dbReference type="ARBA" id="ARBA00022692"/>
    </source>
</evidence>
<dbReference type="GeneTree" id="ENSGT00510000049652"/>
<dbReference type="RefSeq" id="XP_019749343.1">
    <property type="nucleotide sequence ID" value="XM_019893784.1"/>
</dbReference>
<evidence type="ECO:0000256" key="7">
    <source>
        <dbReference type="ARBA" id="ARBA00022982"/>
    </source>
</evidence>
<dbReference type="CTD" id="283951"/>
<keyword evidence="6" id="KW-0999">Mitochondrion inner membrane</keyword>
<dbReference type="OrthoDB" id="5783753at2759"/>
<proteinExistence type="inferred from homology"/>
<name>A0A3Q2Z1S9_HIPCM</name>
<evidence type="ECO:0000256" key="5">
    <source>
        <dbReference type="ARBA" id="ARBA00022729"/>
    </source>
</evidence>
<dbReference type="GeneID" id="109530201"/>
<dbReference type="InterPro" id="IPR029160">
    <property type="entry name" value="UQCC4"/>
</dbReference>
<feature type="region of interest" description="Disordered" evidence="12">
    <location>
        <begin position="43"/>
        <end position="63"/>
    </location>
</feature>
<sequence>MAHVFTVLKSRTFSRGTSMLIRHTNASMSVRPLTVSHHLLAKPNKPEQDLQEETATEPIRFSTSKASHRTWKVERSMGSQHQRPWWKVVPLSVIAVAFLLWCALREESDIDERLDKELYQHLPGLLSNQENEKNK</sequence>
<evidence type="ECO:0000256" key="3">
    <source>
        <dbReference type="ARBA" id="ARBA00022660"/>
    </source>
</evidence>
<keyword evidence="2" id="KW-0813">Transport</keyword>
<evidence type="ECO:0000256" key="1">
    <source>
        <dbReference type="ARBA" id="ARBA00004434"/>
    </source>
</evidence>
<keyword evidence="8" id="KW-1133">Transmembrane helix</keyword>
<dbReference type="Ensembl" id="ENSHCOT00000019516.1">
    <property type="protein sequence ID" value="ENSHCOP00000025392.1"/>
    <property type="gene ID" value="ENSHCOG00000015491.1"/>
</dbReference>
<dbReference type="OMA" id="HWTVAKS"/>